<evidence type="ECO:0000256" key="1">
    <source>
        <dbReference type="ARBA" id="ARBA00023239"/>
    </source>
</evidence>
<sequence length="397" mass="44688">MSIADLRLFDCDTHCYEPRDAVTRYLPSKWADQAVRPVRMPDGSERILAADRIAVFNSEQGLGFDLAYKPGSLKEMLRQMGSGNPDETYQPEPMRPEYQNRDARLRLMDEQGLERAVLFPSAIALSIENYVKDTAAAYANVHAFNQWFDEDWGFNRDGRLFAPALLSLRDLDLAVEELEFVLDRGAKIVLLPTGPANGRSPGDPYFDPIWSRLNEAGVTVAFHIMENWYNENIGPAWGHSGAPGSWHMSAWSWNNLYGDRPIMDTLSALIFDNIFGRFPNLNVLVAEFGASWVPNFISHMDKSRGMGRNGPWIGGKLTERPSAIFRRHVRVAPYPEDDIIKIVRDLPDVDCLVMGSDFPHAEGLAVPRDFGKLLDGLSEEDQVKILRGNAAKLFETV</sequence>
<dbReference type="GO" id="GO:0016787">
    <property type="term" value="F:hydrolase activity"/>
    <property type="evidence" value="ECO:0007669"/>
    <property type="project" value="InterPro"/>
</dbReference>
<keyword evidence="4" id="KW-1185">Reference proteome</keyword>
<dbReference type="SUPFAM" id="SSF51556">
    <property type="entry name" value="Metallo-dependent hydrolases"/>
    <property type="match status" value="1"/>
</dbReference>
<evidence type="ECO:0000259" key="2">
    <source>
        <dbReference type="Pfam" id="PF04909"/>
    </source>
</evidence>
<dbReference type="AlphaFoldDB" id="A0A2I2KU60"/>
<dbReference type="PANTHER" id="PTHR21240:SF28">
    <property type="entry name" value="ISO-OROTATE DECARBOXYLASE (EUROFUNG)"/>
    <property type="match status" value="1"/>
</dbReference>
<dbReference type="InterPro" id="IPR032466">
    <property type="entry name" value="Metal_Hydrolase"/>
</dbReference>
<dbReference type="GO" id="GO:0019748">
    <property type="term" value="P:secondary metabolic process"/>
    <property type="evidence" value="ECO:0007669"/>
    <property type="project" value="TreeGrafter"/>
</dbReference>
<proteinExistence type="predicted"/>
<dbReference type="GO" id="GO:0005737">
    <property type="term" value="C:cytoplasm"/>
    <property type="evidence" value="ECO:0007669"/>
    <property type="project" value="TreeGrafter"/>
</dbReference>
<evidence type="ECO:0000313" key="4">
    <source>
        <dbReference type="Proteomes" id="UP000234331"/>
    </source>
</evidence>
<dbReference type="Pfam" id="PF04909">
    <property type="entry name" value="Amidohydro_2"/>
    <property type="match status" value="1"/>
</dbReference>
<dbReference type="Gene3D" id="3.20.20.140">
    <property type="entry name" value="Metal-dependent hydrolases"/>
    <property type="match status" value="1"/>
</dbReference>
<dbReference type="RefSeq" id="WP_101832742.1">
    <property type="nucleotide sequence ID" value="NZ_FZMO01000231.1"/>
</dbReference>
<dbReference type="GO" id="GO:0016831">
    <property type="term" value="F:carboxy-lyase activity"/>
    <property type="evidence" value="ECO:0007669"/>
    <property type="project" value="InterPro"/>
</dbReference>
<dbReference type="Proteomes" id="UP000234331">
    <property type="component" value="Unassembled WGS sequence"/>
</dbReference>
<dbReference type="InterPro" id="IPR032465">
    <property type="entry name" value="ACMSD"/>
</dbReference>
<keyword evidence="1" id="KW-0456">Lyase</keyword>
<dbReference type="EMBL" id="FZMO01000231">
    <property type="protein sequence ID" value="SNQ49201.1"/>
    <property type="molecule type" value="Genomic_DNA"/>
</dbReference>
<dbReference type="PANTHER" id="PTHR21240">
    <property type="entry name" value="2-AMINO-3-CARBOXYLMUCONATE-6-SEMIALDEHYDE DECARBOXYLASE"/>
    <property type="match status" value="1"/>
</dbReference>
<name>A0A2I2KU60_9ACTN</name>
<accession>A0A2I2KU60</accession>
<dbReference type="InterPro" id="IPR006680">
    <property type="entry name" value="Amidohydro-rel"/>
</dbReference>
<gene>
    <name evidence="3" type="ORF">FRACA_3060006</name>
</gene>
<feature type="domain" description="Amidohydrolase-related" evidence="2">
    <location>
        <begin position="93"/>
        <end position="394"/>
    </location>
</feature>
<organism evidence="3 4">
    <name type="scientific">Frankia canadensis</name>
    <dbReference type="NCBI Taxonomy" id="1836972"/>
    <lineage>
        <taxon>Bacteria</taxon>
        <taxon>Bacillati</taxon>
        <taxon>Actinomycetota</taxon>
        <taxon>Actinomycetes</taxon>
        <taxon>Frankiales</taxon>
        <taxon>Frankiaceae</taxon>
        <taxon>Frankia</taxon>
    </lineage>
</organism>
<protein>
    <recommendedName>
        <fullName evidence="2">Amidohydrolase-related domain-containing protein</fullName>
    </recommendedName>
</protein>
<dbReference type="OrthoDB" id="8673349at2"/>
<reference evidence="3 4" key="1">
    <citation type="submission" date="2017-06" db="EMBL/GenBank/DDBJ databases">
        <authorList>
            <person name="Kim H.J."/>
            <person name="Triplett B.A."/>
        </authorList>
    </citation>
    <scope>NUCLEOTIDE SEQUENCE [LARGE SCALE GENOMIC DNA]</scope>
    <source>
        <strain evidence="3">FRACA_ARgP5</strain>
    </source>
</reference>
<evidence type="ECO:0000313" key="3">
    <source>
        <dbReference type="EMBL" id="SNQ49201.1"/>
    </source>
</evidence>